<feature type="compositionally biased region" description="Polar residues" evidence="1">
    <location>
        <begin position="20"/>
        <end position="34"/>
    </location>
</feature>
<name>A0ABM0JUP0_APLCA</name>
<feature type="compositionally biased region" description="Polar residues" evidence="1">
    <location>
        <begin position="202"/>
        <end position="211"/>
    </location>
</feature>
<keyword evidence="2" id="KW-1185">Reference proteome</keyword>
<feature type="compositionally biased region" description="Low complexity" evidence="1">
    <location>
        <begin position="181"/>
        <end position="192"/>
    </location>
</feature>
<feature type="region of interest" description="Disordered" evidence="1">
    <location>
        <begin position="20"/>
        <end position="212"/>
    </location>
</feature>
<reference evidence="3" key="1">
    <citation type="submission" date="2025-08" db="UniProtKB">
        <authorList>
            <consortium name="RefSeq"/>
        </authorList>
    </citation>
    <scope>IDENTIFICATION</scope>
</reference>
<feature type="compositionally biased region" description="Polar residues" evidence="1">
    <location>
        <begin position="110"/>
        <end position="126"/>
    </location>
</feature>
<feature type="compositionally biased region" description="Polar residues" evidence="1">
    <location>
        <begin position="365"/>
        <end position="379"/>
    </location>
</feature>
<dbReference type="Proteomes" id="UP000694888">
    <property type="component" value="Unplaced"/>
</dbReference>
<dbReference type="PANTHER" id="PTHR20916">
    <property type="entry name" value="CYSTEINE AND GLYCINE-RICH PROTEIN 2 BINDING PROTEIN"/>
    <property type="match status" value="1"/>
</dbReference>
<feature type="compositionally biased region" description="Low complexity" evidence="1">
    <location>
        <begin position="35"/>
        <end position="73"/>
    </location>
</feature>
<organism evidence="2 3">
    <name type="scientific">Aplysia californica</name>
    <name type="common">California sea hare</name>
    <dbReference type="NCBI Taxonomy" id="6500"/>
    <lineage>
        <taxon>Eukaryota</taxon>
        <taxon>Metazoa</taxon>
        <taxon>Spiralia</taxon>
        <taxon>Lophotrochozoa</taxon>
        <taxon>Mollusca</taxon>
        <taxon>Gastropoda</taxon>
        <taxon>Heterobranchia</taxon>
        <taxon>Euthyneura</taxon>
        <taxon>Tectipleura</taxon>
        <taxon>Aplysiida</taxon>
        <taxon>Aplysioidea</taxon>
        <taxon>Aplysiidae</taxon>
        <taxon>Aplysia</taxon>
    </lineage>
</organism>
<dbReference type="PANTHER" id="PTHR20916:SF26">
    <property type="entry name" value="CYSTEINE-RICH PROTEIN 2-BINDING PROTEIN"/>
    <property type="match status" value="1"/>
</dbReference>
<protein>
    <submittedName>
        <fullName evidence="3">Uncharacterized protein DDB_G0292186</fullName>
    </submittedName>
</protein>
<feature type="compositionally biased region" description="Polar residues" evidence="1">
    <location>
        <begin position="74"/>
        <end position="89"/>
    </location>
</feature>
<feature type="compositionally biased region" description="Basic and acidic residues" evidence="1">
    <location>
        <begin position="319"/>
        <end position="329"/>
    </location>
</feature>
<feature type="compositionally biased region" description="Low complexity" evidence="1">
    <location>
        <begin position="258"/>
        <end position="274"/>
    </location>
</feature>
<feature type="compositionally biased region" description="Polar residues" evidence="1">
    <location>
        <begin position="245"/>
        <end position="257"/>
    </location>
</feature>
<dbReference type="GeneID" id="101862356"/>
<proteinExistence type="predicted"/>
<evidence type="ECO:0000313" key="3">
    <source>
        <dbReference type="RefSeq" id="XP_005101915.1"/>
    </source>
</evidence>
<dbReference type="RefSeq" id="XP_005101915.1">
    <property type="nucleotide sequence ID" value="XM_005101858.3"/>
</dbReference>
<evidence type="ECO:0000256" key="1">
    <source>
        <dbReference type="SAM" id="MobiDB-lite"/>
    </source>
</evidence>
<sequence>MAGTEVFNRRASDFVCNYSSTQGLDSTARNNLCPSSDHNSNSNNNNNSSSRGNSGNINNSNDNNNNNNNNNFNGIQGKSTAGSQQTNRNGKGGNSSRRHNKGRHRPQDSFGKSNSRSRNFREQTNFPGDYDVNKSVPESSVLPPISLPGHLSSMGLKPEQSTMSPRTLALVTNGQSPQHMASSNALSRLAARGGSTPDGLLRTSQNVTAGYNNSNNNSYNHINGSSNTGAALSESVFNSMMASTSRTPVINPGNQHLVTSSNSSAVVTAGATSARGPRNENAGKRGSSPDPKSNGGGGGGGDVCASSRLSPSAMNGSGDKAKIKFEKKLQKTLADNNGPTQQLTSSTTNQNNLQSPRGVKVASPSEGQGQGKPSQNETSLLAAPPPPQSRETKSRQRRASTKSSPKVSTSGGPVTAQPEPFSIRRKIEQFKKWHEEQYTDELKRLKIEGDPSQRQELREIRAAENDAVDFAKILEENIIQNRNSELITNASGKKDLNGSGLSRRDKRAAILAAKMRPASATTWKTWRDVNDSDAYNDVKKYIEDNDLMDEEREQWIKAWLGDVRQAMEQMEEGHTDS</sequence>
<feature type="region of interest" description="Disordered" evidence="1">
    <location>
        <begin position="245"/>
        <end position="423"/>
    </location>
</feature>
<feature type="compositionally biased region" description="Polar residues" evidence="1">
    <location>
        <begin position="401"/>
        <end position="412"/>
    </location>
</feature>
<evidence type="ECO:0000313" key="2">
    <source>
        <dbReference type="Proteomes" id="UP000694888"/>
    </source>
</evidence>
<feature type="compositionally biased region" description="Low complexity" evidence="1">
    <location>
        <begin position="340"/>
        <end position="355"/>
    </location>
</feature>
<gene>
    <name evidence="3" type="primary">LOC101862356</name>
</gene>
<accession>A0ABM0JUP0</accession>
<feature type="compositionally biased region" description="Polar residues" evidence="1">
    <location>
        <begin position="159"/>
        <end position="180"/>
    </location>
</feature>